<keyword evidence="3 8" id="KW-1134">Transmembrane beta strand</keyword>
<evidence type="ECO:0000256" key="5">
    <source>
        <dbReference type="ARBA" id="ARBA00023077"/>
    </source>
</evidence>
<keyword evidence="15" id="KW-1185">Reference proteome</keyword>
<proteinExistence type="inferred from homology"/>
<dbReference type="RefSeq" id="WP_136943774.1">
    <property type="nucleotide sequence ID" value="NZ_SWKR01000002.1"/>
</dbReference>
<dbReference type="SUPFAM" id="SSF56935">
    <property type="entry name" value="Porins"/>
    <property type="match status" value="1"/>
</dbReference>
<dbReference type="GO" id="GO:0009279">
    <property type="term" value="C:cell outer membrane"/>
    <property type="evidence" value="ECO:0007669"/>
    <property type="project" value="UniProtKB-SubCell"/>
</dbReference>
<evidence type="ECO:0000256" key="9">
    <source>
        <dbReference type="RuleBase" id="RU003357"/>
    </source>
</evidence>
<keyword evidence="6 8" id="KW-0472">Membrane</keyword>
<keyword evidence="11" id="KW-0732">Signal</keyword>
<sequence length="941" mass="102482">MQSFATKLMSGVAFGLLLTSPALASERAGKDEATPPADNPASQTDPLPQPTGAQIDPQAAEGEIVVTGIRGSLDRALELKRETIGVVDAISAEDIGNFPDANIAESLQRITGVAIDRVNGEGRGITVRGLGPEFNTVLLNNRLLSTEGGGRSFSFDILSSELITGAEVYKSSEARLQEGGIGSTVILRTARPTDRAGLRFAGSAAGVHDNTSDEVTPIISGVLSNSNADRSFGVLASFIYDKRISRLSNISTDGWIINQNIDTNGDGVRDTPSAQGLGVALPRTLNFTSTRNNRERIGGTFAVDYVASDALRFEFDALYTQQKTDSVTNQLGYYVDPARITSATINENRTATQFTVLPATATAGLASDNILATNPQNARTYQLGLNAEWRVSDTLTVDFDGSHSNTRNNSDQLFYVVGTRQIGVTPTFVLDGPDGLPTMTNVLPTNDNSAPRLHCCSERGGRNSDTVNQGSIDVTWETDGFLDSLRAGVLYTNRKKTTQVRESPEPLGCFYCGYLAVAPSSLFSEFNADVLGRNLSWLTYDRDALVAFYGSPEAVNQVNSGATEADRIAARQRFLAVYRGNNNSLDPIDRDRGSGTVRENTYSAYLQGAFEADLGLGRFTAMAGARLVHTDVFVTGFSVTLLDVIQNPADPTAAVPVYSPTIPVTASNQYTYLLPTLNLRFDLTDQLTLRLAGSRTLTRPTLTRLGLSQDFVFRPPASSTVSGGNPFLRPFLAWNADAAVDYYFSRTSYASVAGFYKKLQNFIISGQQQEEYFGLPFIANRPFNSQDGEVYGVEFSVQSTFDFLPGPLSNMGVTANYTLVESSIRFDPSLSNQTFNVEGLSDTANVILFYEDDFFMLRGAYNWRAPFLRQTFGPQSQPEQIVAYNQIDLSTSAKINDNVSVFGEVLNLTDERFRSFSRFEERLITESTQGRRIMIGLRTNF</sequence>
<feature type="domain" description="TonB-dependent receptor plug" evidence="13">
    <location>
        <begin position="80"/>
        <end position="182"/>
    </location>
</feature>
<evidence type="ECO:0000259" key="12">
    <source>
        <dbReference type="Pfam" id="PF00593"/>
    </source>
</evidence>
<dbReference type="EMBL" id="SWKR01000002">
    <property type="protein sequence ID" value="TKD51838.1"/>
    <property type="molecule type" value="Genomic_DNA"/>
</dbReference>
<protein>
    <submittedName>
        <fullName evidence="14">TonB-dependent receptor</fullName>
    </submittedName>
</protein>
<evidence type="ECO:0000313" key="15">
    <source>
        <dbReference type="Proteomes" id="UP000309138"/>
    </source>
</evidence>
<dbReference type="InterPro" id="IPR037066">
    <property type="entry name" value="Plug_dom_sf"/>
</dbReference>
<dbReference type="InterPro" id="IPR036942">
    <property type="entry name" value="Beta-barrel_TonB_sf"/>
</dbReference>
<dbReference type="Pfam" id="PF00593">
    <property type="entry name" value="TonB_dep_Rec_b-barrel"/>
    <property type="match status" value="1"/>
</dbReference>
<reference evidence="14 15" key="1">
    <citation type="submission" date="2019-04" db="EMBL/GenBank/DDBJ databases">
        <authorList>
            <person name="Yang Y."/>
            <person name="Wei D."/>
        </authorList>
    </citation>
    <scope>NUCLEOTIDE SEQUENCE [LARGE SCALE GENOMIC DNA]</scope>
    <source>
        <strain evidence="14 15">L-1-4w-11</strain>
    </source>
</reference>
<evidence type="ECO:0000256" key="3">
    <source>
        <dbReference type="ARBA" id="ARBA00022452"/>
    </source>
</evidence>
<comment type="similarity">
    <text evidence="8 9">Belongs to the TonB-dependent receptor family.</text>
</comment>
<dbReference type="Proteomes" id="UP000309138">
    <property type="component" value="Unassembled WGS sequence"/>
</dbReference>
<evidence type="ECO:0000256" key="2">
    <source>
        <dbReference type="ARBA" id="ARBA00022448"/>
    </source>
</evidence>
<dbReference type="PANTHER" id="PTHR40980">
    <property type="entry name" value="PLUG DOMAIN-CONTAINING PROTEIN"/>
    <property type="match status" value="1"/>
</dbReference>
<dbReference type="InterPro" id="IPR039426">
    <property type="entry name" value="TonB-dep_rcpt-like"/>
</dbReference>
<dbReference type="InterPro" id="IPR000531">
    <property type="entry name" value="Beta-barrel_TonB"/>
</dbReference>
<feature type="domain" description="TonB-dependent receptor-like beta-barrel" evidence="12">
    <location>
        <begin position="464"/>
        <end position="908"/>
    </location>
</feature>
<dbReference type="CDD" id="cd01347">
    <property type="entry name" value="ligand_gated_channel"/>
    <property type="match status" value="1"/>
</dbReference>
<dbReference type="InterPro" id="IPR010104">
    <property type="entry name" value="TonB_rcpt_bac"/>
</dbReference>
<evidence type="ECO:0000256" key="10">
    <source>
        <dbReference type="SAM" id="MobiDB-lite"/>
    </source>
</evidence>
<evidence type="ECO:0000256" key="7">
    <source>
        <dbReference type="ARBA" id="ARBA00023237"/>
    </source>
</evidence>
<keyword evidence="2 8" id="KW-0813">Transport</keyword>
<keyword evidence="7 8" id="KW-0998">Cell outer membrane</keyword>
<feature type="signal peptide" evidence="11">
    <location>
        <begin position="1"/>
        <end position="24"/>
    </location>
</feature>
<dbReference type="NCBIfam" id="TIGR01782">
    <property type="entry name" value="TonB-Xanth-Caul"/>
    <property type="match status" value="1"/>
</dbReference>
<evidence type="ECO:0000256" key="4">
    <source>
        <dbReference type="ARBA" id="ARBA00022692"/>
    </source>
</evidence>
<dbReference type="InterPro" id="IPR012910">
    <property type="entry name" value="Plug_dom"/>
</dbReference>
<keyword evidence="5 9" id="KW-0798">TonB box</keyword>
<feature type="region of interest" description="Disordered" evidence="10">
    <location>
        <begin position="25"/>
        <end position="60"/>
    </location>
</feature>
<dbReference type="PANTHER" id="PTHR40980:SF3">
    <property type="entry name" value="TONB-DEPENDENT RECEPTOR-LIKE BETA-BARREL DOMAIN-CONTAINING PROTEIN"/>
    <property type="match status" value="1"/>
</dbReference>
<evidence type="ECO:0000256" key="1">
    <source>
        <dbReference type="ARBA" id="ARBA00004571"/>
    </source>
</evidence>
<evidence type="ECO:0000259" key="13">
    <source>
        <dbReference type="Pfam" id="PF07715"/>
    </source>
</evidence>
<feature type="chain" id="PRO_5020257656" evidence="11">
    <location>
        <begin position="25"/>
        <end position="941"/>
    </location>
</feature>
<comment type="subcellular location">
    <subcellularLocation>
        <location evidence="1 8">Cell outer membrane</location>
        <topology evidence="1 8">Multi-pass membrane protein</topology>
    </subcellularLocation>
</comment>
<dbReference type="AlphaFoldDB" id="A0A4V5PTX7"/>
<organism evidence="14 15">
    <name type="scientific">Sphingomonas baiyangensis</name>
    <dbReference type="NCBI Taxonomy" id="2572576"/>
    <lineage>
        <taxon>Bacteria</taxon>
        <taxon>Pseudomonadati</taxon>
        <taxon>Pseudomonadota</taxon>
        <taxon>Alphaproteobacteria</taxon>
        <taxon>Sphingomonadales</taxon>
        <taxon>Sphingomonadaceae</taxon>
        <taxon>Sphingomonas</taxon>
    </lineage>
</organism>
<gene>
    <name evidence="14" type="ORF">FBR43_14575</name>
</gene>
<dbReference type="Gene3D" id="2.40.170.20">
    <property type="entry name" value="TonB-dependent receptor, beta-barrel domain"/>
    <property type="match status" value="1"/>
</dbReference>
<evidence type="ECO:0000256" key="6">
    <source>
        <dbReference type="ARBA" id="ARBA00023136"/>
    </source>
</evidence>
<evidence type="ECO:0000256" key="8">
    <source>
        <dbReference type="PROSITE-ProRule" id="PRU01360"/>
    </source>
</evidence>
<keyword evidence="4 8" id="KW-0812">Transmembrane</keyword>
<keyword evidence="14" id="KW-0675">Receptor</keyword>
<evidence type="ECO:0000313" key="14">
    <source>
        <dbReference type="EMBL" id="TKD51838.1"/>
    </source>
</evidence>
<name>A0A4V5PTX7_9SPHN</name>
<dbReference type="Pfam" id="PF07715">
    <property type="entry name" value="Plug"/>
    <property type="match status" value="1"/>
</dbReference>
<dbReference type="Gene3D" id="2.170.130.10">
    <property type="entry name" value="TonB-dependent receptor, plug domain"/>
    <property type="match status" value="1"/>
</dbReference>
<comment type="caution">
    <text evidence="14">The sequence shown here is derived from an EMBL/GenBank/DDBJ whole genome shotgun (WGS) entry which is preliminary data.</text>
</comment>
<dbReference type="PROSITE" id="PS52016">
    <property type="entry name" value="TONB_DEPENDENT_REC_3"/>
    <property type="match status" value="1"/>
</dbReference>
<dbReference type="OrthoDB" id="5476657at2"/>
<evidence type="ECO:0000256" key="11">
    <source>
        <dbReference type="SAM" id="SignalP"/>
    </source>
</evidence>
<accession>A0A4V5PTX7</accession>